<proteinExistence type="predicted"/>
<dbReference type="AlphaFoldDB" id="A0AAF0IJ90"/>
<accession>A0AAF0IJ90</accession>
<dbReference type="InterPro" id="IPR013898">
    <property type="entry name" value="Atg43"/>
</dbReference>
<dbReference type="Pfam" id="PF08589">
    <property type="entry name" value="ATG43"/>
    <property type="match status" value="1"/>
</dbReference>
<dbReference type="GO" id="GO:0000423">
    <property type="term" value="P:mitophagy"/>
    <property type="evidence" value="ECO:0007669"/>
    <property type="project" value="InterPro"/>
</dbReference>
<evidence type="ECO:0000256" key="1">
    <source>
        <dbReference type="SAM" id="MobiDB-lite"/>
    </source>
</evidence>
<evidence type="ECO:0000313" key="2">
    <source>
        <dbReference type="EMBL" id="WEW56579.1"/>
    </source>
</evidence>
<reference evidence="2" key="1">
    <citation type="submission" date="2023-03" db="EMBL/GenBank/DDBJ databases">
        <title>Emydomyces testavorans Genome Sequence.</title>
        <authorList>
            <person name="Hoyer L."/>
        </authorList>
    </citation>
    <scope>NUCLEOTIDE SEQUENCE</scope>
    <source>
        <strain evidence="2">16-2883</strain>
    </source>
</reference>
<feature type="compositionally biased region" description="Basic residues" evidence="1">
    <location>
        <begin position="64"/>
        <end position="75"/>
    </location>
</feature>
<dbReference type="EMBL" id="CP120627">
    <property type="protein sequence ID" value="WEW56579.1"/>
    <property type="molecule type" value="Genomic_DNA"/>
</dbReference>
<dbReference type="PANTHER" id="PTHR38699">
    <property type="entry name" value="CHROMOSOME 1, WHOLE GENOME SHOTGUN SEQUENCE"/>
    <property type="match status" value="1"/>
</dbReference>
<name>A0AAF0IJ90_9EURO</name>
<dbReference type="Proteomes" id="UP001219355">
    <property type="component" value="Chromosome 1"/>
</dbReference>
<dbReference type="GO" id="GO:0140580">
    <property type="term" value="F:mitochondrion autophagosome adaptor activity"/>
    <property type="evidence" value="ECO:0007669"/>
    <property type="project" value="InterPro"/>
</dbReference>
<feature type="compositionally biased region" description="Polar residues" evidence="1">
    <location>
        <begin position="12"/>
        <end position="33"/>
    </location>
</feature>
<organism evidence="2 3">
    <name type="scientific">Emydomyces testavorans</name>
    <dbReference type="NCBI Taxonomy" id="2070801"/>
    <lineage>
        <taxon>Eukaryota</taxon>
        <taxon>Fungi</taxon>
        <taxon>Dikarya</taxon>
        <taxon>Ascomycota</taxon>
        <taxon>Pezizomycotina</taxon>
        <taxon>Eurotiomycetes</taxon>
        <taxon>Eurotiomycetidae</taxon>
        <taxon>Onygenales</taxon>
        <taxon>Nannizziopsiaceae</taxon>
        <taxon>Emydomyces</taxon>
    </lineage>
</organism>
<dbReference type="PANTHER" id="PTHR38699:SF1">
    <property type="entry name" value="MITOPHAGY RECEPTOR ATG43"/>
    <property type="match status" value="1"/>
</dbReference>
<evidence type="ECO:0000313" key="3">
    <source>
        <dbReference type="Proteomes" id="UP001219355"/>
    </source>
</evidence>
<gene>
    <name evidence="2" type="ORF">PRK78_002026</name>
</gene>
<feature type="region of interest" description="Disordered" evidence="1">
    <location>
        <begin position="1"/>
        <end position="77"/>
    </location>
</feature>
<protein>
    <submittedName>
        <fullName evidence="2">Uncharacterized protein</fullName>
    </submittedName>
</protein>
<feature type="compositionally biased region" description="Basic and acidic residues" evidence="1">
    <location>
        <begin position="35"/>
        <end position="48"/>
    </location>
</feature>
<keyword evidence="3" id="KW-1185">Reference proteome</keyword>
<sequence length="145" mass="15659">MSGRMQPAAEALQTSSVNRGLQSSNHGSKSAFTASRDRQDENTLERVPSDTGSLSSGIVDTRRMVKSHHHRHHRATLPPLPDLRFEQSYLASISQAKTWGRVAWITIRDQALYGLLLSAVGDIGIAEHNPAAGRWGSRFGGGGGS</sequence>